<dbReference type="Gene3D" id="3.30.230.20">
    <property type="entry name" value="lpxc deacetylase, domain 1"/>
    <property type="match status" value="1"/>
</dbReference>
<dbReference type="Proteomes" id="UP001143486">
    <property type="component" value="Unassembled WGS sequence"/>
</dbReference>
<keyword evidence="6 12" id="KW-0441">Lipid A biosynthesis</keyword>
<dbReference type="GO" id="GO:0016020">
    <property type="term" value="C:membrane"/>
    <property type="evidence" value="ECO:0007669"/>
    <property type="project" value="GOC"/>
</dbReference>
<evidence type="ECO:0000256" key="1">
    <source>
        <dbReference type="ARBA" id="ARBA00001947"/>
    </source>
</evidence>
<feature type="binding site" evidence="12">
    <location>
        <position position="237"/>
    </location>
    <ligand>
        <name>Zn(2+)</name>
        <dbReference type="ChEBI" id="CHEBI:29105"/>
    </ligand>
</feature>
<dbReference type="EMBL" id="BSFE01000001">
    <property type="protein sequence ID" value="GLK50583.1"/>
    <property type="molecule type" value="Genomic_DNA"/>
</dbReference>
<reference evidence="13" key="1">
    <citation type="journal article" date="2014" name="Int. J. Syst. Evol. Microbiol.">
        <title>Complete genome sequence of Corynebacterium casei LMG S-19264T (=DSM 44701T), isolated from a smear-ripened cheese.</title>
        <authorList>
            <consortium name="US DOE Joint Genome Institute (JGI-PGF)"/>
            <person name="Walter F."/>
            <person name="Albersmeier A."/>
            <person name="Kalinowski J."/>
            <person name="Ruckert C."/>
        </authorList>
    </citation>
    <scope>NUCLEOTIDE SEQUENCE</scope>
    <source>
        <strain evidence="13">VKM B-1513</strain>
    </source>
</reference>
<dbReference type="InterPro" id="IPR004463">
    <property type="entry name" value="UDP-acyl_GlcNac_deAcase"/>
</dbReference>
<dbReference type="RefSeq" id="WP_271184984.1">
    <property type="nucleotide sequence ID" value="NZ_BSFE01000001.1"/>
</dbReference>
<dbReference type="AlphaFoldDB" id="A0A9W6IHX6"/>
<dbReference type="InterPro" id="IPR020568">
    <property type="entry name" value="Ribosomal_Su5_D2-typ_SF"/>
</dbReference>
<evidence type="ECO:0000256" key="4">
    <source>
        <dbReference type="ARBA" id="ARBA00012745"/>
    </source>
</evidence>
<dbReference type="HAMAP" id="MF_00388">
    <property type="entry name" value="LpxC"/>
    <property type="match status" value="1"/>
</dbReference>
<dbReference type="NCBIfam" id="TIGR00325">
    <property type="entry name" value="lpxC"/>
    <property type="match status" value="1"/>
</dbReference>
<dbReference type="EC" id="3.5.1.108" evidence="4 12"/>
<dbReference type="Gene3D" id="3.30.1700.10">
    <property type="entry name" value="lpxc deacetylase, domain 2"/>
    <property type="match status" value="1"/>
</dbReference>
<dbReference type="GO" id="GO:0046872">
    <property type="term" value="F:metal ion binding"/>
    <property type="evidence" value="ECO:0007669"/>
    <property type="project" value="UniProtKB-KW"/>
</dbReference>
<dbReference type="GO" id="GO:0103117">
    <property type="term" value="F:UDP-3-O-acyl-N-acetylglucosamine deacetylase activity"/>
    <property type="evidence" value="ECO:0007669"/>
    <property type="project" value="UniProtKB-UniRule"/>
</dbReference>
<feature type="binding site" evidence="12">
    <location>
        <position position="241"/>
    </location>
    <ligand>
        <name>Zn(2+)</name>
        <dbReference type="ChEBI" id="CHEBI:29105"/>
    </ligand>
</feature>
<reference evidence="13" key="2">
    <citation type="submission" date="2023-01" db="EMBL/GenBank/DDBJ databases">
        <authorList>
            <person name="Sun Q."/>
            <person name="Evtushenko L."/>
        </authorList>
    </citation>
    <scope>NUCLEOTIDE SEQUENCE</scope>
    <source>
        <strain evidence="13">VKM B-1513</strain>
    </source>
</reference>
<evidence type="ECO:0000256" key="11">
    <source>
        <dbReference type="ARBA" id="ARBA00024535"/>
    </source>
</evidence>
<keyword evidence="5 12" id="KW-0444">Lipid biosynthesis</keyword>
<protein>
    <recommendedName>
        <fullName evidence="4 12">UDP-3-O-acyl-N-acetylglucosamine deacetylase</fullName>
        <shortName evidence="12">UDP-3-O-acyl-GlcNAc deacetylase</shortName>
        <ecNumber evidence="4 12">3.5.1.108</ecNumber>
    </recommendedName>
    <alternativeName>
        <fullName evidence="12">UDP-3-O-[R-3-hydroxymyristoyl]-N-acetylglucosamine deacetylase</fullName>
    </alternativeName>
</protein>
<evidence type="ECO:0000256" key="9">
    <source>
        <dbReference type="ARBA" id="ARBA00022833"/>
    </source>
</evidence>
<evidence type="ECO:0000256" key="7">
    <source>
        <dbReference type="ARBA" id="ARBA00022723"/>
    </source>
</evidence>
<evidence type="ECO:0000313" key="14">
    <source>
        <dbReference type="Proteomes" id="UP001143486"/>
    </source>
</evidence>
<feature type="active site" description="Proton donor" evidence="12">
    <location>
        <position position="264"/>
    </location>
</feature>
<comment type="function">
    <text evidence="2 12">Catalyzes the hydrolysis of UDP-3-O-myristoyl-N-acetylglucosamine to form UDP-3-O-myristoylglucosamine and acetate, the committed step in lipid A biosynthesis.</text>
</comment>
<keyword evidence="7 12" id="KW-0479">Metal-binding</keyword>
<dbReference type="InterPro" id="IPR011334">
    <property type="entry name" value="UDP-acyl_GlcNac_deAcase_C"/>
</dbReference>
<dbReference type="PANTHER" id="PTHR33694">
    <property type="entry name" value="UDP-3-O-ACYL-N-ACETYLGLUCOSAMINE DEACETYLASE 1, MITOCHONDRIAL-RELATED"/>
    <property type="match status" value="1"/>
</dbReference>
<evidence type="ECO:0000256" key="12">
    <source>
        <dbReference type="HAMAP-Rule" id="MF_00388"/>
    </source>
</evidence>
<dbReference type="Pfam" id="PF03331">
    <property type="entry name" value="LpxC"/>
    <property type="match status" value="1"/>
</dbReference>
<proteinExistence type="inferred from homology"/>
<comment type="cofactor">
    <cofactor evidence="1 12">
        <name>Zn(2+)</name>
        <dbReference type="ChEBI" id="CHEBI:29105"/>
    </cofactor>
</comment>
<feature type="binding site" evidence="12">
    <location>
        <position position="80"/>
    </location>
    <ligand>
        <name>Zn(2+)</name>
        <dbReference type="ChEBI" id="CHEBI:29105"/>
    </ligand>
</feature>
<accession>A0A9W6IHX6</accession>
<keyword evidence="14" id="KW-1185">Reference proteome</keyword>
<keyword evidence="9 12" id="KW-0862">Zinc</keyword>
<evidence type="ECO:0000256" key="6">
    <source>
        <dbReference type="ARBA" id="ARBA00022556"/>
    </source>
</evidence>
<dbReference type="GO" id="GO:0009245">
    <property type="term" value="P:lipid A biosynthetic process"/>
    <property type="evidence" value="ECO:0007669"/>
    <property type="project" value="UniProtKB-UniRule"/>
</dbReference>
<keyword evidence="10 12" id="KW-0443">Lipid metabolism</keyword>
<keyword evidence="8 12" id="KW-0378">Hydrolase</keyword>
<evidence type="ECO:0000256" key="5">
    <source>
        <dbReference type="ARBA" id="ARBA00022516"/>
    </source>
</evidence>
<evidence type="ECO:0000313" key="13">
    <source>
        <dbReference type="EMBL" id="GLK50583.1"/>
    </source>
</evidence>
<sequence length="299" mass="32194">MTYRQTLAAPAVCAGIGLHSGERVRMVLQPASAGSGIRFVRSDIGDRDNRIAARADAVSEVRLGTTLQNDAGVTIATVEHLMAALAGLGVDDAVIEVDGPEIPVMDGSSEPFVKLIRQVGLKSQSVPRRAIQVLKPVSLDLDDRRACFMPALKPMIEIEIAFEHQAVGRQACVFDITPEIFSTDIARARTFGFRKDYDALLAAGLARGGSMDNAVVLDDTGIANPEGLRFKDEFVRHKALDALGDLYLAGAPIIGCYSAERPGHAINNMAVRALLEDTSAWKWVNMRDGVTRDMALAHS</sequence>
<comment type="caution">
    <text evidence="13">The sequence shown here is derived from an EMBL/GenBank/DDBJ whole genome shotgun (WGS) entry which is preliminary data.</text>
</comment>
<dbReference type="InterPro" id="IPR015870">
    <property type="entry name" value="UDP-acyl_N-AcGlcN_deAcase_N"/>
</dbReference>
<name>A0A9W6IHX6_9PROT</name>
<dbReference type="SUPFAM" id="SSF54211">
    <property type="entry name" value="Ribosomal protein S5 domain 2-like"/>
    <property type="match status" value="2"/>
</dbReference>
<evidence type="ECO:0000256" key="2">
    <source>
        <dbReference type="ARBA" id="ARBA00002923"/>
    </source>
</evidence>
<evidence type="ECO:0000256" key="10">
    <source>
        <dbReference type="ARBA" id="ARBA00023098"/>
    </source>
</evidence>
<evidence type="ECO:0000256" key="3">
    <source>
        <dbReference type="ARBA" id="ARBA00005002"/>
    </source>
</evidence>
<evidence type="ECO:0000256" key="8">
    <source>
        <dbReference type="ARBA" id="ARBA00022801"/>
    </source>
</evidence>
<comment type="pathway">
    <text evidence="3 12">Glycolipid biosynthesis; lipid IV(A) biosynthesis; lipid IV(A) from (3R)-3-hydroxytetradecanoyl-[acyl-carrier-protein] and UDP-N-acetyl-alpha-D-glucosamine: step 2/6.</text>
</comment>
<comment type="similarity">
    <text evidence="12">Belongs to the LpxC family.</text>
</comment>
<dbReference type="PANTHER" id="PTHR33694:SF1">
    <property type="entry name" value="UDP-3-O-ACYL-N-ACETYLGLUCOSAMINE DEACETYLASE 1, MITOCHONDRIAL-RELATED"/>
    <property type="match status" value="1"/>
</dbReference>
<gene>
    <name evidence="12 13" type="primary">lpxC</name>
    <name evidence="13" type="ORF">GCM10017621_00910</name>
</gene>
<comment type="catalytic activity">
    <reaction evidence="11 12">
        <text>a UDP-3-O-[(3R)-3-hydroxyacyl]-N-acetyl-alpha-D-glucosamine + H2O = a UDP-3-O-[(3R)-3-hydroxyacyl]-alpha-D-glucosamine + acetate</text>
        <dbReference type="Rhea" id="RHEA:67816"/>
        <dbReference type="ChEBI" id="CHEBI:15377"/>
        <dbReference type="ChEBI" id="CHEBI:30089"/>
        <dbReference type="ChEBI" id="CHEBI:137740"/>
        <dbReference type="ChEBI" id="CHEBI:173225"/>
        <dbReference type="EC" id="3.5.1.108"/>
    </reaction>
</comment>
<organism evidence="13 14">
    <name type="scientific">Maricaulis virginensis</name>
    <dbReference type="NCBI Taxonomy" id="144022"/>
    <lineage>
        <taxon>Bacteria</taxon>
        <taxon>Pseudomonadati</taxon>
        <taxon>Pseudomonadota</taxon>
        <taxon>Alphaproteobacteria</taxon>
        <taxon>Maricaulales</taxon>
        <taxon>Maricaulaceae</taxon>
        <taxon>Maricaulis</taxon>
    </lineage>
</organism>